<keyword evidence="2" id="KW-1185">Reference proteome</keyword>
<organism evidence="1 2">
    <name type="scientific">Heliomicrobium undosum</name>
    <dbReference type="NCBI Taxonomy" id="121734"/>
    <lineage>
        <taxon>Bacteria</taxon>
        <taxon>Bacillati</taxon>
        <taxon>Bacillota</taxon>
        <taxon>Clostridia</taxon>
        <taxon>Eubacteriales</taxon>
        <taxon>Heliobacteriaceae</taxon>
        <taxon>Heliomicrobium</taxon>
    </lineage>
</organism>
<dbReference type="PANTHER" id="PTHR39441:SF1">
    <property type="entry name" value="DUF2252 DOMAIN-CONTAINING PROTEIN"/>
    <property type="match status" value="1"/>
</dbReference>
<evidence type="ECO:0000313" key="1">
    <source>
        <dbReference type="EMBL" id="MZP28835.1"/>
    </source>
</evidence>
<gene>
    <name evidence="1" type="ORF">GTO91_03815</name>
</gene>
<dbReference type="RefSeq" id="WP_161255120.1">
    <property type="nucleotide sequence ID" value="NZ_WXEY01000003.1"/>
</dbReference>
<dbReference type="PANTHER" id="PTHR39441">
    <property type="entry name" value="DUF2252 DOMAIN-CONTAINING PROTEIN"/>
    <property type="match status" value="1"/>
</dbReference>
<sequence length="446" mass="51189">MPVRNVSARIREMRLDQRRRTISALFDIVDEGMLGLSPVHRRNKYSQMTENVFRFFRGSACLFYYDATRFPTPYHTPEQQPTWIQGDLHFENFGAFQDRKGDIVYDVNDFDEGYLGSYLYDLLRMGASIVLVGQMGNLKEKEIAHAVMRYLEGYAADMDDYARRKKSPHNVSFDAGDSDGPVKKLLKKLEKQDERKLLNRITTVADGTHRFIVSEEITPASETLRKELTEAWPGYIRTVDDDVREQPAFYRIEDVAVKSGSGTASIGLARYYLLVEGDAACHDDDLVLEMKAASPPVPSCFLPYQETFFQLLDHQGKRVVTTQKAMQHRADPYLGYLTINGQDFYVRQRCPYKKKLRSEAVVDGDDLAETVALMGRITAKIHARADADVERSLLPHHSEEAIAEAIDRDAGGFILQLTEWSLEYARRVQEDYTLFQDLLERWPEPR</sequence>
<dbReference type="AlphaFoldDB" id="A0A845L1I5"/>
<evidence type="ECO:0000313" key="2">
    <source>
        <dbReference type="Proteomes" id="UP000463470"/>
    </source>
</evidence>
<dbReference type="OrthoDB" id="1491115at2"/>
<dbReference type="Proteomes" id="UP000463470">
    <property type="component" value="Unassembled WGS sequence"/>
</dbReference>
<dbReference type="Pfam" id="PF10009">
    <property type="entry name" value="DUF2252"/>
    <property type="match status" value="1"/>
</dbReference>
<dbReference type="InterPro" id="IPR018721">
    <property type="entry name" value="DUF2252"/>
</dbReference>
<comment type="caution">
    <text evidence="1">The sequence shown here is derived from an EMBL/GenBank/DDBJ whole genome shotgun (WGS) entry which is preliminary data.</text>
</comment>
<protein>
    <submittedName>
        <fullName evidence="1">DUF2252 domain-containing protein</fullName>
    </submittedName>
</protein>
<dbReference type="EMBL" id="WXEY01000003">
    <property type="protein sequence ID" value="MZP28835.1"/>
    <property type="molecule type" value="Genomic_DNA"/>
</dbReference>
<name>A0A845L1I5_9FIRM</name>
<accession>A0A845L1I5</accession>
<proteinExistence type="predicted"/>
<reference evidence="1 2" key="1">
    <citation type="submission" date="2020-01" db="EMBL/GenBank/DDBJ databases">
        <title>Whole-genome sequence of Heliobacterium undosum DSM 13378.</title>
        <authorList>
            <person name="Kyndt J.A."/>
            <person name="Meyer T.E."/>
        </authorList>
    </citation>
    <scope>NUCLEOTIDE SEQUENCE [LARGE SCALE GENOMIC DNA]</scope>
    <source>
        <strain evidence="1 2">DSM 13378</strain>
    </source>
</reference>